<keyword evidence="2" id="KW-1133">Transmembrane helix</keyword>
<feature type="transmembrane region" description="Helical" evidence="2">
    <location>
        <begin position="118"/>
        <end position="140"/>
    </location>
</feature>
<feature type="compositionally biased region" description="Basic and acidic residues" evidence="1">
    <location>
        <begin position="552"/>
        <end position="565"/>
    </location>
</feature>
<reference evidence="3 4" key="1">
    <citation type="journal article" date="2016" name="DNA Res.">
        <title>The draft genome of MD-2 pineapple using hybrid error correction of long reads.</title>
        <authorList>
            <person name="Redwan R.M."/>
            <person name="Saidin A."/>
            <person name="Kumar S.V."/>
        </authorList>
    </citation>
    <scope>NUCLEOTIDE SEQUENCE [LARGE SCALE GENOMIC DNA]</scope>
    <source>
        <strain evidence="4">cv. MD2</strain>
        <tissue evidence="3">Leaf</tissue>
    </source>
</reference>
<evidence type="ECO:0000313" key="3">
    <source>
        <dbReference type="EMBL" id="OAY66973.1"/>
    </source>
</evidence>
<feature type="region of interest" description="Disordered" evidence="1">
    <location>
        <begin position="530"/>
        <end position="614"/>
    </location>
</feature>
<proteinExistence type="predicted"/>
<feature type="transmembrane region" description="Helical" evidence="2">
    <location>
        <begin position="498"/>
        <end position="524"/>
    </location>
</feature>
<dbReference type="Proteomes" id="UP000092600">
    <property type="component" value="Unassembled WGS sequence"/>
</dbReference>
<dbReference type="InterPro" id="IPR004158">
    <property type="entry name" value="DUF247_pln"/>
</dbReference>
<feature type="compositionally biased region" description="Polar residues" evidence="1">
    <location>
        <begin position="530"/>
        <end position="539"/>
    </location>
</feature>
<evidence type="ECO:0000256" key="2">
    <source>
        <dbReference type="SAM" id="Phobius"/>
    </source>
</evidence>
<feature type="compositionally biased region" description="Basic and acidic residues" evidence="1">
    <location>
        <begin position="172"/>
        <end position="184"/>
    </location>
</feature>
<organism evidence="3 4">
    <name type="scientific">Ananas comosus</name>
    <name type="common">Pineapple</name>
    <name type="synonym">Ananas ananas</name>
    <dbReference type="NCBI Taxonomy" id="4615"/>
    <lineage>
        <taxon>Eukaryota</taxon>
        <taxon>Viridiplantae</taxon>
        <taxon>Streptophyta</taxon>
        <taxon>Embryophyta</taxon>
        <taxon>Tracheophyta</taxon>
        <taxon>Spermatophyta</taxon>
        <taxon>Magnoliopsida</taxon>
        <taxon>Liliopsida</taxon>
        <taxon>Poales</taxon>
        <taxon>Bromeliaceae</taxon>
        <taxon>Bromelioideae</taxon>
        <taxon>Ananas</taxon>
    </lineage>
</organism>
<keyword evidence="2" id="KW-0472">Membrane</keyword>
<dbReference type="PANTHER" id="PTHR31170:SF18">
    <property type="entry name" value="(WILD MALAYSIAN BANANA) HYPOTHETICAL PROTEIN"/>
    <property type="match status" value="1"/>
</dbReference>
<comment type="caution">
    <text evidence="3">The sequence shown here is derived from an EMBL/GenBank/DDBJ whole genome shotgun (WGS) entry which is preliminary data.</text>
</comment>
<sequence length="614" mass="70977">MAKSKLPNPATVKIARMSAGDSSRAHVVDIDDLVSSMRRKLDYYRLRGEMHSMGTTLCMIYKVPQHIREVERHAYEPIVLSIGPYHYGTPPLKAMEKEKWNCLHYILKLNREKDLTDYLKMLLLDACFILVSLYGMVGIVPPSQKVYGRTAKCNKKTEGDEIEQNEVSLGRAKNEEASSEDKTPKNAHTTKENLVLEVELGQASSRLEITQDHIPDPEKQDQYQENFVQIGLWYNSIDAAISPMTDNIAKYVGDIVRYYPTAIQQSKRPDNFHHLLHLCHMYFRPSQKLEKGHRYQGRPHYFQRFFRFGCKYLKFGHQQEENMRSLPLNQQIDCLQSTQSHWHRAVQYYEAGIEFTRKEFNKHNPHSLLDIEFSNGVMDIPRLPIDEHTSCLFRNFIAFEQTCPQFGNDFTAYLVFMSQLMSMPEDVTLLAQRGIIEHQLRCDKEVSTLFTKLIKEVVFDFGGNYYLKSVFREMEAHYQSRLNWWMAWLRHNHFSNPWLTLAALAAAIMLSCTIVQTLIAVYSYMKPPVDNSTKPQLSSKLEKKKRTLRGAWTREEPHDTEDRLYQEGPVGTKKGSDDDDVGGRRGGLKYGLGRGKKTFSPEASSLSPDECKTT</sequence>
<evidence type="ECO:0000313" key="4">
    <source>
        <dbReference type="Proteomes" id="UP000092600"/>
    </source>
</evidence>
<keyword evidence="2" id="KW-0812">Transmembrane</keyword>
<feature type="compositionally biased region" description="Gly residues" evidence="1">
    <location>
        <begin position="584"/>
        <end position="593"/>
    </location>
</feature>
<dbReference type="STRING" id="4615.A0A199UQA1"/>
<dbReference type="AlphaFoldDB" id="A0A199UQA1"/>
<dbReference type="PANTHER" id="PTHR31170">
    <property type="entry name" value="BNAC04G53230D PROTEIN"/>
    <property type="match status" value="1"/>
</dbReference>
<dbReference type="EMBL" id="LSRQ01005799">
    <property type="protein sequence ID" value="OAY66973.1"/>
    <property type="molecule type" value="Genomic_DNA"/>
</dbReference>
<evidence type="ECO:0000256" key="1">
    <source>
        <dbReference type="SAM" id="MobiDB-lite"/>
    </source>
</evidence>
<gene>
    <name evidence="3" type="ORF">ACMD2_22183</name>
</gene>
<name>A0A199UQA1_ANACO</name>
<protein>
    <submittedName>
        <fullName evidence="3">UPF0481 protein</fullName>
    </submittedName>
</protein>
<accession>A0A199UQA1</accession>
<dbReference type="Pfam" id="PF03140">
    <property type="entry name" value="DUF247"/>
    <property type="match status" value="2"/>
</dbReference>
<feature type="region of interest" description="Disordered" evidence="1">
    <location>
        <begin position="154"/>
        <end position="191"/>
    </location>
</feature>